<reference evidence="2 3" key="1">
    <citation type="submission" date="2011-05" db="EMBL/GenBank/DDBJ databases">
        <title>Whole genome sequence of Microlunatus phosphovorus NM-1.</title>
        <authorList>
            <person name="Hosoyama A."/>
            <person name="Sasaki K."/>
            <person name="Harada T."/>
            <person name="Igarashi R."/>
            <person name="Kawakoshi A."/>
            <person name="Sasagawa M."/>
            <person name="Fukada J."/>
            <person name="Nakamura S."/>
            <person name="Katano Y."/>
            <person name="Hanada S."/>
            <person name="Kamagata Y."/>
            <person name="Nakamura N."/>
            <person name="Yamazaki S."/>
            <person name="Fujita N."/>
        </authorList>
    </citation>
    <scope>NUCLEOTIDE SEQUENCE [LARGE SCALE GENOMIC DNA]</scope>
    <source>
        <strain evidence="3">ATCC 700054 / DSM 10555 / JCM 9379 / NBRC 101784 / NCIMB 13414 / VKM Ac-1990 / NM-1</strain>
    </source>
</reference>
<evidence type="ECO:0000313" key="3">
    <source>
        <dbReference type="Proteomes" id="UP000007947"/>
    </source>
</evidence>
<organism evidence="2 3">
    <name type="scientific">Microlunatus phosphovorus (strain ATCC 700054 / DSM 10555 / JCM 9379 / NBRC 101784 / NCIMB 13414 / VKM Ac-1990 / NM-1)</name>
    <dbReference type="NCBI Taxonomy" id="1032480"/>
    <lineage>
        <taxon>Bacteria</taxon>
        <taxon>Bacillati</taxon>
        <taxon>Actinomycetota</taxon>
        <taxon>Actinomycetes</taxon>
        <taxon>Propionibacteriales</taxon>
        <taxon>Propionibacteriaceae</taxon>
        <taxon>Microlunatus</taxon>
    </lineage>
</organism>
<dbReference type="eggNOG" id="COG1957">
    <property type="taxonomic scope" value="Bacteria"/>
</dbReference>
<dbReference type="EMBL" id="AP012204">
    <property type="protein sequence ID" value="BAK34373.1"/>
    <property type="molecule type" value="Genomic_DNA"/>
</dbReference>
<feature type="region of interest" description="Disordered" evidence="1">
    <location>
        <begin position="91"/>
        <end position="116"/>
    </location>
</feature>
<dbReference type="AlphaFoldDB" id="F5XPR5"/>
<evidence type="ECO:0000313" key="2">
    <source>
        <dbReference type="EMBL" id="BAK34373.1"/>
    </source>
</evidence>
<evidence type="ECO:0000256" key="1">
    <source>
        <dbReference type="SAM" id="MobiDB-lite"/>
    </source>
</evidence>
<name>F5XPR5_MICPN</name>
<protein>
    <submittedName>
        <fullName evidence="2">Uncharacterized protein</fullName>
    </submittedName>
</protein>
<sequence>MRETFPAFRPAGGPPYQVISDNDYAGDPDGLFQLAHHLLSPSVEMRAVIGSHLALGDPFVPSGDSAARAVEAASVVLELVGLASAVPVRRGSGLLPPGRPADVRGSVREAGAGGPS</sequence>
<keyword evidence="3" id="KW-1185">Reference proteome</keyword>
<dbReference type="Proteomes" id="UP000007947">
    <property type="component" value="Chromosome"/>
</dbReference>
<dbReference type="HOGENOM" id="CLU_2094052_0_0_11"/>
<dbReference type="KEGG" id="mph:MLP_13590"/>
<gene>
    <name evidence="2" type="ordered locus">MLP_13590</name>
</gene>
<dbReference type="RefSeq" id="WP_013862256.1">
    <property type="nucleotide sequence ID" value="NC_015635.1"/>
</dbReference>
<accession>F5XPR5</accession>
<dbReference type="STRING" id="1032480.MLP_13590"/>
<proteinExistence type="predicted"/>